<reference evidence="1 2" key="1">
    <citation type="submission" date="2021-06" db="EMBL/GenBank/DDBJ databases">
        <authorList>
            <person name="Palmer J.M."/>
        </authorList>
    </citation>
    <scope>NUCLEOTIDE SEQUENCE [LARGE SCALE GENOMIC DNA]</scope>
    <source>
        <strain evidence="1 2">GA_2019</strain>
        <tissue evidence="1">Muscle</tissue>
    </source>
</reference>
<gene>
    <name evidence="1" type="ORF">GOODEAATRI_008885</name>
</gene>
<evidence type="ECO:0000313" key="2">
    <source>
        <dbReference type="Proteomes" id="UP001476798"/>
    </source>
</evidence>
<comment type="caution">
    <text evidence="1">The sequence shown here is derived from an EMBL/GenBank/DDBJ whole genome shotgun (WGS) entry which is preliminary data.</text>
</comment>
<organism evidence="1 2">
    <name type="scientific">Goodea atripinnis</name>
    <dbReference type="NCBI Taxonomy" id="208336"/>
    <lineage>
        <taxon>Eukaryota</taxon>
        <taxon>Metazoa</taxon>
        <taxon>Chordata</taxon>
        <taxon>Craniata</taxon>
        <taxon>Vertebrata</taxon>
        <taxon>Euteleostomi</taxon>
        <taxon>Actinopterygii</taxon>
        <taxon>Neopterygii</taxon>
        <taxon>Teleostei</taxon>
        <taxon>Neoteleostei</taxon>
        <taxon>Acanthomorphata</taxon>
        <taxon>Ovalentaria</taxon>
        <taxon>Atherinomorphae</taxon>
        <taxon>Cyprinodontiformes</taxon>
        <taxon>Goodeidae</taxon>
        <taxon>Goodea</taxon>
    </lineage>
</organism>
<proteinExistence type="predicted"/>
<sequence>MAGLETADIRGAIMDGLGPPCRAIWLRCTACWDAAASPEPCVAEPDARSCEIGPWLSNMTDRRFISDQSCAHVE</sequence>
<dbReference type="Proteomes" id="UP001476798">
    <property type="component" value="Unassembled WGS sequence"/>
</dbReference>
<accession>A0ABV0NSX2</accession>
<name>A0ABV0NSX2_9TELE</name>
<dbReference type="EMBL" id="JAHRIO010050458">
    <property type="protein sequence ID" value="MEQ2174532.1"/>
    <property type="molecule type" value="Genomic_DNA"/>
</dbReference>
<evidence type="ECO:0000313" key="1">
    <source>
        <dbReference type="EMBL" id="MEQ2174532.1"/>
    </source>
</evidence>
<protein>
    <submittedName>
        <fullName evidence="1">Uncharacterized protein</fullName>
    </submittedName>
</protein>
<keyword evidence="2" id="KW-1185">Reference proteome</keyword>